<keyword evidence="1" id="KW-0547">Nucleotide-binding</keyword>
<dbReference type="EMBL" id="FOCE01000013">
    <property type="protein sequence ID" value="SEO15792.1"/>
    <property type="molecule type" value="Genomic_DNA"/>
</dbReference>
<keyword evidence="8" id="KW-1185">Reference proteome</keyword>
<dbReference type="PRINTS" id="PR01590">
    <property type="entry name" value="HTHFIS"/>
</dbReference>
<dbReference type="InterPro" id="IPR009057">
    <property type="entry name" value="Homeodomain-like_sf"/>
</dbReference>
<proteinExistence type="predicted"/>
<evidence type="ECO:0000256" key="2">
    <source>
        <dbReference type="ARBA" id="ARBA00022840"/>
    </source>
</evidence>
<keyword evidence="4" id="KW-0805">Transcription regulation</keyword>
<dbReference type="InterPro" id="IPR002197">
    <property type="entry name" value="HTH_Fis"/>
</dbReference>
<dbReference type="Gene3D" id="1.10.10.60">
    <property type="entry name" value="Homeodomain-like"/>
    <property type="match status" value="1"/>
</dbReference>
<dbReference type="GO" id="GO:0006355">
    <property type="term" value="P:regulation of DNA-templated transcription"/>
    <property type="evidence" value="ECO:0007669"/>
    <property type="project" value="InterPro"/>
</dbReference>
<dbReference type="Pfam" id="PF25601">
    <property type="entry name" value="AAA_lid_14"/>
    <property type="match status" value="1"/>
</dbReference>
<keyword evidence="3" id="KW-0902">Two-component regulatory system</keyword>
<dbReference type="STRING" id="933059.SAMN04488103_11326"/>
<dbReference type="InterPro" id="IPR025662">
    <property type="entry name" value="Sigma_54_int_dom_ATP-bd_1"/>
</dbReference>
<dbReference type="InterPro" id="IPR002078">
    <property type="entry name" value="Sigma_54_int"/>
</dbReference>
<evidence type="ECO:0000259" key="6">
    <source>
        <dbReference type="PROSITE" id="PS50045"/>
    </source>
</evidence>
<dbReference type="Proteomes" id="UP000198761">
    <property type="component" value="Unassembled WGS sequence"/>
</dbReference>
<evidence type="ECO:0000313" key="7">
    <source>
        <dbReference type="EMBL" id="SEO15792.1"/>
    </source>
</evidence>
<dbReference type="PROSITE" id="PS00675">
    <property type="entry name" value="SIGMA54_INTERACT_1"/>
    <property type="match status" value="1"/>
</dbReference>
<dbReference type="OrthoDB" id="9802388at2"/>
<evidence type="ECO:0000256" key="1">
    <source>
        <dbReference type="ARBA" id="ARBA00022741"/>
    </source>
</evidence>
<dbReference type="Pfam" id="PF02954">
    <property type="entry name" value="HTH_8"/>
    <property type="match status" value="1"/>
</dbReference>
<dbReference type="Gene3D" id="3.40.50.300">
    <property type="entry name" value="P-loop containing nucleotide triphosphate hydrolases"/>
    <property type="match status" value="1"/>
</dbReference>
<dbReference type="SUPFAM" id="SSF52540">
    <property type="entry name" value="P-loop containing nucleoside triphosphate hydrolases"/>
    <property type="match status" value="1"/>
</dbReference>
<dbReference type="GO" id="GO:0000160">
    <property type="term" value="P:phosphorelay signal transduction system"/>
    <property type="evidence" value="ECO:0007669"/>
    <property type="project" value="UniProtKB-KW"/>
</dbReference>
<dbReference type="SUPFAM" id="SSF46689">
    <property type="entry name" value="Homeodomain-like"/>
    <property type="match status" value="1"/>
</dbReference>
<dbReference type="Pfam" id="PF14532">
    <property type="entry name" value="Sigma54_activ_2"/>
    <property type="match status" value="1"/>
</dbReference>
<feature type="domain" description="Sigma-54 factor interaction" evidence="6">
    <location>
        <begin position="318"/>
        <end position="522"/>
    </location>
</feature>
<dbReference type="GO" id="GO:0005524">
    <property type="term" value="F:ATP binding"/>
    <property type="evidence" value="ECO:0007669"/>
    <property type="project" value="UniProtKB-KW"/>
</dbReference>
<dbReference type="InterPro" id="IPR058031">
    <property type="entry name" value="AAA_lid_NorR"/>
</dbReference>
<keyword evidence="5" id="KW-0804">Transcription</keyword>
<dbReference type="GO" id="GO:0043565">
    <property type="term" value="F:sequence-specific DNA binding"/>
    <property type="evidence" value="ECO:0007669"/>
    <property type="project" value="InterPro"/>
</dbReference>
<dbReference type="InterPro" id="IPR029016">
    <property type="entry name" value="GAF-like_dom_sf"/>
</dbReference>
<dbReference type="InterPro" id="IPR027417">
    <property type="entry name" value="P-loop_NTPase"/>
</dbReference>
<protein>
    <submittedName>
        <fullName evidence="7">Transcriptional regulator of acetoin/glycerol metabolism</fullName>
    </submittedName>
</protein>
<dbReference type="Gene3D" id="1.10.8.60">
    <property type="match status" value="1"/>
</dbReference>
<dbReference type="AlphaFoldDB" id="A0A1H8MEF4"/>
<reference evidence="7 8" key="1">
    <citation type="submission" date="2016-10" db="EMBL/GenBank/DDBJ databases">
        <authorList>
            <person name="de Groot N.N."/>
        </authorList>
    </citation>
    <scope>NUCLEOTIDE SEQUENCE [LARGE SCALE GENOMIC DNA]</scope>
    <source>
        <strain evidence="7 8">DSM 3857</strain>
    </source>
</reference>
<sequence length="594" mass="63664">MGLRATGEVQDLQRRFGTLPGASLPAFVEDSWLRCLDSHHILPDCRRRPTILTQSELHMAVDREEDLIRAALPEIDRLFHHLVQDDYLVSLAAPDGVKLVFRCAPAMLEDLGAAGVAPGSIWTEETEGTNGIGTGLKLGRALSIVGGQHFHVSLKALTCTVAPIRGAEGRVEGMVNISSHQIETPRTASLLRGLAERSAQRIEAQLFRRRQRGQRLVTLSRQADFADPATMAMLALDDLGRVVAATSTAAMLLGQAYPPLAGGWIDQILAPGSLMRADDLPPGAVTDGAGGIFARWEVPGHARPPTARPPAPPRMIAAPSPDPRHSQIMARARRLIDAGQPLVICGESGVGKTHFARAVSGAVQQDARRVVLLNGAGDPGQNIATVQSLTGAQDFTLILDQVEELPGPVQQALLALLEDDAALAPQGIALMTVAAQPLLQLVAAGTLRADLAHRLAGTTLELPPLRSAPALGQIIAAVFHREAEALSRDDLELAPDVLTLLVNHHWPGNLRELTKALRHAVVLAETQVTACDLPDDLLAQSHGHDLRARSQQESARIEAALRHNRGNVAETARYLGMSRATLYRKIKVPRPPKG</sequence>
<dbReference type="PROSITE" id="PS50045">
    <property type="entry name" value="SIGMA54_INTERACT_4"/>
    <property type="match status" value="1"/>
</dbReference>
<dbReference type="Gene3D" id="3.30.450.40">
    <property type="match status" value="1"/>
</dbReference>
<evidence type="ECO:0000256" key="3">
    <source>
        <dbReference type="ARBA" id="ARBA00023012"/>
    </source>
</evidence>
<dbReference type="PANTHER" id="PTHR32071">
    <property type="entry name" value="TRANSCRIPTIONAL REGULATORY PROTEIN"/>
    <property type="match status" value="1"/>
</dbReference>
<gene>
    <name evidence="7" type="ORF">SAMN04488103_11326</name>
</gene>
<dbReference type="CDD" id="cd00009">
    <property type="entry name" value="AAA"/>
    <property type="match status" value="1"/>
</dbReference>
<dbReference type="PANTHER" id="PTHR32071:SF77">
    <property type="entry name" value="TRANSCRIPTIONAL REGULATORY PROTEIN"/>
    <property type="match status" value="1"/>
</dbReference>
<evidence type="ECO:0000256" key="5">
    <source>
        <dbReference type="ARBA" id="ARBA00023163"/>
    </source>
</evidence>
<accession>A0A1H8MEF4</accession>
<dbReference type="SMART" id="SM00382">
    <property type="entry name" value="AAA"/>
    <property type="match status" value="1"/>
</dbReference>
<evidence type="ECO:0000313" key="8">
    <source>
        <dbReference type="Proteomes" id="UP000198761"/>
    </source>
</evidence>
<name>A0A1H8MEF4_9RHOB</name>
<evidence type="ECO:0000256" key="4">
    <source>
        <dbReference type="ARBA" id="ARBA00023015"/>
    </source>
</evidence>
<organism evidence="7 8">
    <name type="scientific">Gemmobacter aquatilis</name>
    <dbReference type="NCBI Taxonomy" id="933059"/>
    <lineage>
        <taxon>Bacteria</taxon>
        <taxon>Pseudomonadati</taxon>
        <taxon>Pseudomonadota</taxon>
        <taxon>Alphaproteobacteria</taxon>
        <taxon>Rhodobacterales</taxon>
        <taxon>Paracoccaceae</taxon>
        <taxon>Gemmobacter</taxon>
    </lineage>
</organism>
<keyword evidence="2" id="KW-0067">ATP-binding</keyword>
<dbReference type="InterPro" id="IPR003593">
    <property type="entry name" value="AAA+_ATPase"/>
</dbReference>